<proteinExistence type="predicted"/>
<keyword evidence="2" id="KW-1185">Reference proteome</keyword>
<evidence type="ECO:0000313" key="1">
    <source>
        <dbReference type="EMBL" id="KAK1744819.1"/>
    </source>
</evidence>
<dbReference type="GO" id="GO:0004057">
    <property type="term" value="F:arginyl-tRNA--protein transferase activity"/>
    <property type="evidence" value="ECO:0007669"/>
    <property type="project" value="UniProtKB-EC"/>
</dbReference>
<accession>A0AAD8YE34</accession>
<dbReference type="AlphaFoldDB" id="A0AAD8YE34"/>
<keyword evidence="1" id="KW-0012">Acyltransferase</keyword>
<reference evidence="1" key="1">
    <citation type="submission" date="2023-06" db="EMBL/GenBank/DDBJ databases">
        <title>Survivors Of The Sea: Transcriptome response of Skeletonema marinoi to long-term dormancy.</title>
        <authorList>
            <person name="Pinder M.I.M."/>
            <person name="Kourtchenko O."/>
            <person name="Robertson E.K."/>
            <person name="Larsson T."/>
            <person name="Maumus F."/>
            <person name="Osuna-Cruz C.M."/>
            <person name="Vancaester E."/>
            <person name="Stenow R."/>
            <person name="Vandepoele K."/>
            <person name="Ploug H."/>
            <person name="Bruchert V."/>
            <person name="Godhe A."/>
            <person name="Topel M."/>
        </authorList>
    </citation>
    <scope>NUCLEOTIDE SEQUENCE</scope>
    <source>
        <strain evidence="1">R05AC</strain>
    </source>
</reference>
<name>A0AAD8YE34_9STRA</name>
<comment type="caution">
    <text evidence="1">The sequence shown here is derived from an EMBL/GenBank/DDBJ whole genome shotgun (WGS) entry which is preliminary data.</text>
</comment>
<evidence type="ECO:0000313" key="2">
    <source>
        <dbReference type="Proteomes" id="UP001224775"/>
    </source>
</evidence>
<sequence length="361" mass="40732">MSVPAALEIREFDRASLQEFESTEQHFLHEMAKLIYKELTKQAIVTASNNTEKLDKPKWAWWNDSESDEIPKWCTFKLVPQGGFIKASTVACAAASGRSRGALGKLELARAVIDRLKESANTYLQSNKSSRIRQVTDVTVHEKSGHVHIILDVSGILATAPSAAVKNISAQKQQPKNAANDKADPIQEMISRYGRVDQQFNPNATVPLTDKSVPRFLTVRSTPVYESSLQPEVHRLFCLYQSKTHGDFNPFADLDDSSSFRDEVHEYNYYKQKNLPGFLDINVAYRHLDENRRDRIKTSYVIFYKFLCETPVPTAAAESNPICASNEDGYDIGIPSGHIINSIVFQRQKTPLMVHWLLLVS</sequence>
<dbReference type="EC" id="2.3.2.8" evidence="1"/>
<dbReference type="EMBL" id="JATAAI010000006">
    <property type="protein sequence ID" value="KAK1744819.1"/>
    <property type="molecule type" value="Genomic_DNA"/>
</dbReference>
<protein>
    <submittedName>
        <fullName evidence="1">Arginine-tRNA-protein transferase</fullName>
        <ecNumber evidence="1">2.3.2.8</ecNumber>
    </submittedName>
</protein>
<gene>
    <name evidence="1" type="ORF">QTG54_004110</name>
</gene>
<dbReference type="Proteomes" id="UP001224775">
    <property type="component" value="Unassembled WGS sequence"/>
</dbReference>
<keyword evidence="1" id="KW-0808">Transferase</keyword>
<organism evidence="1 2">
    <name type="scientific">Skeletonema marinoi</name>
    <dbReference type="NCBI Taxonomy" id="267567"/>
    <lineage>
        <taxon>Eukaryota</taxon>
        <taxon>Sar</taxon>
        <taxon>Stramenopiles</taxon>
        <taxon>Ochrophyta</taxon>
        <taxon>Bacillariophyta</taxon>
        <taxon>Coscinodiscophyceae</taxon>
        <taxon>Thalassiosirophycidae</taxon>
        <taxon>Thalassiosirales</taxon>
        <taxon>Skeletonemataceae</taxon>
        <taxon>Skeletonema</taxon>
        <taxon>Skeletonema marinoi-dohrnii complex</taxon>
    </lineage>
</organism>